<keyword evidence="5 11" id="KW-0812">Transmembrane</keyword>
<comment type="similarity">
    <text evidence="10">Belongs to the glycosyltransferase 14 family.</text>
</comment>
<evidence type="ECO:0000256" key="5">
    <source>
        <dbReference type="ARBA" id="ARBA00022692"/>
    </source>
</evidence>
<feature type="transmembrane region" description="Helical" evidence="11">
    <location>
        <begin position="23"/>
        <end position="39"/>
    </location>
</feature>
<dbReference type="Proteomes" id="UP000472272">
    <property type="component" value="Chromosome 7"/>
</dbReference>
<keyword evidence="6" id="KW-0735">Signal-anchor</keyword>
<keyword evidence="9" id="KW-0325">Glycoprotein</keyword>
<protein>
    <recommendedName>
        <fullName evidence="14">Glucosaminyl (N-acetyl) transferase 2 (I blood group)</fullName>
    </recommendedName>
</protein>
<evidence type="ECO:0000256" key="1">
    <source>
        <dbReference type="ARBA" id="ARBA00004323"/>
    </source>
</evidence>
<evidence type="ECO:0000256" key="7">
    <source>
        <dbReference type="ARBA" id="ARBA00022989"/>
    </source>
</evidence>
<organism evidence="12 13">
    <name type="scientific">Podarcis muralis</name>
    <name type="common">Wall lizard</name>
    <name type="synonym">Lacerta muralis</name>
    <dbReference type="NCBI Taxonomy" id="64176"/>
    <lineage>
        <taxon>Eukaryota</taxon>
        <taxon>Metazoa</taxon>
        <taxon>Chordata</taxon>
        <taxon>Craniata</taxon>
        <taxon>Vertebrata</taxon>
        <taxon>Euteleostomi</taxon>
        <taxon>Lepidosauria</taxon>
        <taxon>Squamata</taxon>
        <taxon>Bifurcata</taxon>
        <taxon>Unidentata</taxon>
        <taxon>Episquamata</taxon>
        <taxon>Laterata</taxon>
        <taxon>Lacertibaenia</taxon>
        <taxon>Lacertidae</taxon>
        <taxon>Podarcis</taxon>
    </lineage>
</organism>
<evidence type="ECO:0000256" key="6">
    <source>
        <dbReference type="ARBA" id="ARBA00022968"/>
    </source>
</evidence>
<evidence type="ECO:0000256" key="10">
    <source>
        <dbReference type="ARBA" id="ARBA00038150"/>
    </source>
</evidence>
<reference evidence="12" key="3">
    <citation type="submission" date="2025-09" db="UniProtKB">
        <authorList>
            <consortium name="Ensembl"/>
        </authorList>
    </citation>
    <scope>IDENTIFICATION</scope>
</reference>
<dbReference type="OMA" id="NTECPDE"/>
<evidence type="ECO:0000313" key="12">
    <source>
        <dbReference type="Ensembl" id="ENSPMRP00000007348.1"/>
    </source>
</evidence>
<evidence type="ECO:0000256" key="2">
    <source>
        <dbReference type="ARBA" id="ARBA00004922"/>
    </source>
</evidence>
<evidence type="ECO:0000256" key="9">
    <source>
        <dbReference type="ARBA" id="ARBA00023180"/>
    </source>
</evidence>
<evidence type="ECO:0000256" key="3">
    <source>
        <dbReference type="ARBA" id="ARBA00022676"/>
    </source>
</evidence>
<name>A0A670I6M1_PODMU</name>
<evidence type="ECO:0008006" key="14">
    <source>
        <dbReference type="Google" id="ProtNLM"/>
    </source>
</evidence>
<comment type="pathway">
    <text evidence="2">Protein modification; protein glycosylation.</text>
</comment>
<dbReference type="Pfam" id="PF02485">
    <property type="entry name" value="Branch"/>
    <property type="match status" value="1"/>
</dbReference>
<dbReference type="InterPro" id="IPR003406">
    <property type="entry name" value="Glyco_trans_14"/>
</dbReference>
<dbReference type="PANTHER" id="PTHR19297:SF183">
    <property type="entry name" value="N-ACETYLLACTOSAMINIDE BETA-1,6-N-ACETYLGLUCOSAMINYL-TRANSFERASE"/>
    <property type="match status" value="1"/>
</dbReference>
<sequence length="437" mass="49974">MLCIFFVLPSIFSNGHEFTMRPILTLFIFAVFLSILFYTSRLSDENIPRGFNQSATSFLAETCKMLKTSFGEPNCSDYVTQSHYITRPLSAEEAAFPLAYVITLHKEFDTFERLFRAIYMPQNVYCVHVDKKATRAFKRKVEQLLGCFPNAFLASKLELVVYAGVSRLQADLNCMKDLVKSKVPWKYLLNACGQDFPLRTNKEIVRYLKGFKGQNITPGVLPPHHILKRTKYIYREQVYSIFSFMLGTFLRKSPPPHNLTIYFGTAYIALSREFADFILNDRRSLDLLEWSKDTYSPDEHFWVTLNRLPGMLLFLQKGLWSFGELRHDGDCHSFKIYMEGVPVLLHGHFKRDLFPTAVQPAFSQPAQNGCQSIFLQQPLLKTLFSYHAQLPWQPSKPLSLFTPQGMGQGRTVSLALPMAVSGSVLFLNGPSLARSFA</sequence>
<dbReference type="GO" id="GO:0008375">
    <property type="term" value="F:acetylglucosaminyltransferase activity"/>
    <property type="evidence" value="ECO:0007669"/>
    <property type="project" value="TreeGrafter"/>
</dbReference>
<evidence type="ECO:0000256" key="11">
    <source>
        <dbReference type="SAM" id="Phobius"/>
    </source>
</evidence>
<keyword evidence="8 11" id="KW-0472">Membrane</keyword>
<proteinExistence type="inferred from homology"/>
<keyword evidence="13" id="KW-1185">Reference proteome</keyword>
<reference evidence="12" key="2">
    <citation type="submission" date="2025-08" db="UniProtKB">
        <authorList>
            <consortium name="Ensembl"/>
        </authorList>
    </citation>
    <scope>IDENTIFICATION</scope>
</reference>
<accession>A0A670I6M1</accession>
<dbReference type="PANTHER" id="PTHR19297">
    <property type="entry name" value="GLYCOSYLTRANSFERASE 14 FAMILY MEMBER"/>
    <property type="match status" value="1"/>
</dbReference>
<keyword evidence="3" id="KW-0328">Glycosyltransferase</keyword>
<dbReference type="GeneTree" id="ENSGT00940000156849"/>
<evidence type="ECO:0000256" key="8">
    <source>
        <dbReference type="ARBA" id="ARBA00023136"/>
    </source>
</evidence>
<dbReference type="GO" id="GO:0000139">
    <property type="term" value="C:Golgi membrane"/>
    <property type="evidence" value="ECO:0007669"/>
    <property type="project" value="UniProtKB-SubCell"/>
</dbReference>
<keyword evidence="7 11" id="KW-1133">Transmembrane helix</keyword>
<dbReference type="GO" id="GO:0007179">
    <property type="term" value="P:transforming growth factor beta receptor signaling pathway"/>
    <property type="evidence" value="ECO:0007669"/>
    <property type="project" value="TreeGrafter"/>
</dbReference>
<reference evidence="12 13" key="1">
    <citation type="journal article" date="2019" name="Proc. Natl. Acad. Sci. U.S.A.">
        <title>Regulatory changes in pterin and carotenoid genes underlie balanced color polymorphisms in the wall lizard.</title>
        <authorList>
            <person name="Andrade P."/>
            <person name="Pinho C."/>
            <person name="Perez I de Lanuza G."/>
            <person name="Afonso S."/>
            <person name="Brejcha J."/>
            <person name="Rubin C.J."/>
            <person name="Wallerman O."/>
            <person name="Pereira P."/>
            <person name="Sabatino S.J."/>
            <person name="Bellati A."/>
            <person name="Pellitteri-Rosa D."/>
            <person name="Bosakova Z."/>
            <person name="Bunikis I."/>
            <person name="Carretero M.A."/>
            <person name="Feiner N."/>
            <person name="Marsik P."/>
            <person name="Pauperio F."/>
            <person name="Salvi D."/>
            <person name="Soler L."/>
            <person name="While G.M."/>
            <person name="Uller T."/>
            <person name="Font E."/>
            <person name="Andersson L."/>
            <person name="Carneiro M."/>
        </authorList>
    </citation>
    <scope>NUCLEOTIDE SEQUENCE</scope>
</reference>
<evidence type="ECO:0000256" key="4">
    <source>
        <dbReference type="ARBA" id="ARBA00022679"/>
    </source>
</evidence>
<evidence type="ECO:0000313" key="13">
    <source>
        <dbReference type="Proteomes" id="UP000472272"/>
    </source>
</evidence>
<dbReference type="AlphaFoldDB" id="A0A670I6M1"/>
<keyword evidence="4" id="KW-0808">Transferase</keyword>
<dbReference type="Ensembl" id="ENSPMRT00000007865.1">
    <property type="protein sequence ID" value="ENSPMRP00000007348.1"/>
    <property type="gene ID" value="ENSPMRG00000004978.1"/>
</dbReference>
<comment type="subcellular location">
    <subcellularLocation>
        <location evidence="1">Golgi apparatus membrane</location>
        <topology evidence="1">Single-pass type II membrane protein</topology>
    </subcellularLocation>
</comment>